<name>A0A7C9LML0_9DEIO</name>
<keyword evidence="2" id="KW-1185">Reference proteome</keyword>
<dbReference type="EMBL" id="WQLB01000026">
    <property type="protein sequence ID" value="MVN88298.1"/>
    <property type="molecule type" value="Genomic_DNA"/>
</dbReference>
<proteinExistence type="predicted"/>
<evidence type="ECO:0000313" key="1">
    <source>
        <dbReference type="EMBL" id="MVN88298.1"/>
    </source>
</evidence>
<gene>
    <name evidence="1" type="ORF">GO986_16250</name>
</gene>
<dbReference type="Proteomes" id="UP000483286">
    <property type="component" value="Unassembled WGS sequence"/>
</dbReference>
<sequence>MKAKVTGVSAWQGTPTGGTLSVRVPRYADSSGNASVSEYSGVLDPTHSPPRWLDARDPTKELWLVVQGPDDPPAVRATFYEVLHYPSKVVTTEFSRTLVSSDLQGLLFDYAAPEPSSLPAGFGDAPLTMRAAQQLLDDGVSLVAGLDTALDDVAQATQLALSAAETDDTVATEAALAGRPAGVYTLLSTGELAVWTGAAVTFRRQVWATIQTSVGRVADLVALRAYAGGATSMMVSDQRRGGLFRRELSSAAPAVNDGTVFAHSSGSYVWVRVHDPFVLHADWFREPVANTAPQLQRLFNACPRGGTIIGGSKATPDGQLSYWPVAPWTRPDGRTDVLLTLDRAVTLRWDANQYGGYIGYDTATPGTTSILEISSKISADFPGNTTEYGYRLIDLAIIPTTGQPCAKHALILKATAQNNLADFEIRGGQFVATNPDGRAIEHDNDGNNGLFGLRVYDVKVRGGGRFKKLGDSCEFIRGFWAGHASSPAVYISLLDPTNPTDAASQLHVRALNINALGGGFVLEDAATFVVDGLNLEVRNRHEGGAANYGQYAVIFRNCGTRGGLAGQSARAYGGARVTGLKSFPADGGTYDSSSGGFAVLFDTCRATYFGFGAVGTSQVLSPDGTPAANGLGATLRACDDMTVDLPDLQLTTNAIGLDIEATTKNTRLRGATVNPIVASSWTAIRDLGLGTMGLLKVLTPSAGLEVPPGAPPLQYVKDESGVVHLFGSVRPAGGSGDIVPYLTLGTLPKGFTPAAADIARRVLHYDVTPGGADPQPTIRHLYMRLLDNSAGACLAQLNAWSNGAQDTTAAGVRDMHIDTRWQAVRA</sequence>
<dbReference type="AlphaFoldDB" id="A0A7C9LML0"/>
<accession>A0A7C9LML0</accession>
<evidence type="ECO:0000313" key="2">
    <source>
        <dbReference type="Proteomes" id="UP000483286"/>
    </source>
</evidence>
<protein>
    <submittedName>
        <fullName evidence="1">Uncharacterized protein</fullName>
    </submittedName>
</protein>
<reference evidence="1 2" key="1">
    <citation type="submission" date="2019-12" db="EMBL/GenBank/DDBJ databases">
        <title>Deinococcus sp. HMF7620 Genome sequencing and assembly.</title>
        <authorList>
            <person name="Kang H."/>
            <person name="Kim H."/>
            <person name="Joh K."/>
        </authorList>
    </citation>
    <scope>NUCLEOTIDE SEQUENCE [LARGE SCALE GENOMIC DNA]</scope>
    <source>
        <strain evidence="1 2">HMF7620</strain>
    </source>
</reference>
<organism evidence="1 2">
    <name type="scientific">Deinococcus arboris</name>
    <dbReference type="NCBI Taxonomy" id="2682977"/>
    <lineage>
        <taxon>Bacteria</taxon>
        <taxon>Thermotogati</taxon>
        <taxon>Deinococcota</taxon>
        <taxon>Deinococci</taxon>
        <taxon>Deinococcales</taxon>
        <taxon>Deinococcaceae</taxon>
        <taxon>Deinococcus</taxon>
    </lineage>
</organism>
<dbReference type="RefSeq" id="WP_157460358.1">
    <property type="nucleotide sequence ID" value="NZ_WQLB01000026.1"/>
</dbReference>
<comment type="caution">
    <text evidence="1">The sequence shown here is derived from an EMBL/GenBank/DDBJ whole genome shotgun (WGS) entry which is preliminary data.</text>
</comment>